<organism evidence="2 3">
    <name type="scientific">Periplaneta americana</name>
    <name type="common">American cockroach</name>
    <name type="synonym">Blatta americana</name>
    <dbReference type="NCBI Taxonomy" id="6978"/>
    <lineage>
        <taxon>Eukaryota</taxon>
        <taxon>Metazoa</taxon>
        <taxon>Ecdysozoa</taxon>
        <taxon>Arthropoda</taxon>
        <taxon>Hexapoda</taxon>
        <taxon>Insecta</taxon>
        <taxon>Pterygota</taxon>
        <taxon>Neoptera</taxon>
        <taxon>Polyneoptera</taxon>
        <taxon>Dictyoptera</taxon>
        <taxon>Blattodea</taxon>
        <taxon>Blattoidea</taxon>
        <taxon>Blattidae</taxon>
        <taxon>Blattinae</taxon>
        <taxon>Periplaneta</taxon>
    </lineage>
</organism>
<proteinExistence type="predicted"/>
<feature type="compositionally biased region" description="Basic and acidic residues" evidence="1">
    <location>
        <begin position="33"/>
        <end position="43"/>
    </location>
</feature>
<reference evidence="2 3" key="1">
    <citation type="journal article" date="2022" name="Allergy">
        <title>Genome assembly and annotation of Periplaneta americana reveal a comprehensive cockroach allergen profile.</title>
        <authorList>
            <person name="Wang L."/>
            <person name="Xiong Q."/>
            <person name="Saelim N."/>
            <person name="Wang L."/>
            <person name="Nong W."/>
            <person name="Wan A.T."/>
            <person name="Shi M."/>
            <person name="Liu X."/>
            <person name="Cao Q."/>
            <person name="Hui J.H.L."/>
            <person name="Sookrung N."/>
            <person name="Leung T.F."/>
            <person name="Tungtrongchitr A."/>
            <person name="Tsui S.K.W."/>
        </authorList>
    </citation>
    <scope>NUCLEOTIDE SEQUENCE [LARGE SCALE GENOMIC DNA]</scope>
    <source>
        <strain evidence="2">PWHHKU_190912</strain>
    </source>
</reference>
<evidence type="ECO:0000313" key="2">
    <source>
        <dbReference type="EMBL" id="KAJ4448551.1"/>
    </source>
</evidence>
<feature type="region of interest" description="Disordered" evidence="1">
    <location>
        <begin position="1"/>
        <end position="43"/>
    </location>
</feature>
<keyword evidence="3" id="KW-1185">Reference proteome</keyword>
<protein>
    <submittedName>
        <fullName evidence="2">Uncharacterized protein</fullName>
    </submittedName>
</protein>
<comment type="caution">
    <text evidence="2">The sequence shown here is derived from an EMBL/GenBank/DDBJ whole genome shotgun (WGS) entry which is preliminary data.</text>
</comment>
<gene>
    <name evidence="2" type="ORF">ANN_10569</name>
</gene>
<name>A0ABQ8TQZ7_PERAM</name>
<evidence type="ECO:0000313" key="3">
    <source>
        <dbReference type="Proteomes" id="UP001148838"/>
    </source>
</evidence>
<dbReference type="Proteomes" id="UP001148838">
    <property type="component" value="Unassembled WGS sequence"/>
</dbReference>
<accession>A0ABQ8TQZ7</accession>
<evidence type="ECO:0000256" key="1">
    <source>
        <dbReference type="SAM" id="MobiDB-lite"/>
    </source>
</evidence>
<sequence>MAGLCEGGNKPPGSLKATREGPRPTSRLLASRPHAEAEVDDHSTRMEKNIFKYRNILKQSSRPEVMLKELKYPGDVGELMRMRVLRTLPYMPQSADYF</sequence>
<dbReference type="EMBL" id="JAJSOF020000005">
    <property type="protein sequence ID" value="KAJ4448551.1"/>
    <property type="molecule type" value="Genomic_DNA"/>
</dbReference>